<feature type="non-terminal residue" evidence="1">
    <location>
        <position position="1"/>
    </location>
</feature>
<sequence>PPQDEGETGRTVHYLYEPDSFVPVAQALRKAPIRLLRQPDWRGREYDIDQDPLWQHEVKPQPIDAIA</sequence>
<evidence type="ECO:0000313" key="1">
    <source>
        <dbReference type="EMBL" id="MBC3478939.1"/>
    </source>
</evidence>
<evidence type="ECO:0000313" key="2">
    <source>
        <dbReference type="Proteomes" id="UP000628086"/>
    </source>
</evidence>
<dbReference type="Proteomes" id="UP000628086">
    <property type="component" value="Unassembled WGS sequence"/>
</dbReference>
<proteinExistence type="predicted"/>
<reference evidence="1 2" key="1">
    <citation type="journal article" date="2020" name="Microorganisms">
        <title>Reliable Identification of Environmental Pseudomonas Isolates Using the rpoD Gene.</title>
        <authorList>
            <consortium name="The Broad Institute Genome Sequencing Platform"/>
            <person name="Girard L."/>
            <person name="Lood C."/>
            <person name="Rokni-Zadeh H."/>
            <person name="van Noort V."/>
            <person name="Lavigne R."/>
            <person name="De Mot R."/>
        </authorList>
    </citation>
    <scope>NUCLEOTIDE SEQUENCE [LARGE SCALE GENOMIC DNA]</scope>
    <source>
        <strain evidence="1 2">RW7P2</strain>
    </source>
</reference>
<organism evidence="1 2">
    <name type="scientific">Pseudomonas taiwanensis</name>
    <dbReference type="NCBI Taxonomy" id="470150"/>
    <lineage>
        <taxon>Bacteria</taxon>
        <taxon>Pseudomonadati</taxon>
        <taxon>Pseudomonadota</taxon>
        <taxon>Gammaproteobacteria</taxon>
        <taxon>Pseudomonadales</taxon>
        <taxon>Pseudomonadaceae</taxon>
        <taxon>Pseudomonas</taxon>
    </lineage>
</organism>
<keyword evidence="2" id="KW-1185">Reference proteome</keyword>
<name>A0ABR6VEI3_9PSED</name>
<dbReference type="EMBL" id="JABWRS010000050">
    <property type="protein sequence ID" value="MBC3478939.1"/>
    <property type="molecule type" value="Genomic_DNA"/>
</dbReference>
<accession>A0ABR6VEI3</accession>
<gene>
    <name evidence="1" type="ORF">HU747_25515</name>
</gene>
<comment type="caution">
    <text evidence="1">The sequence shown here is derived from an EMBL/GenBank/DDBJ whole genome shotgun (WGS) entry which is preliminary data.</text>
</comment>
<dbReference type="RefSeq" id="WP_186599216.1">
    <property type="nucleotide sequence ID" value="NZ_JABWRS010000050.1"/>
</dbReference>
<feature type="non-terminal residue" evidence="1">
    <location>
        <position position="67"/>
    </location>
</feature>
<protein>
    <submittedName>
        <fullName evidence="1">Uncharacterized protein</fullName>
    </submittedName>
</protein>